<keyword evidence="1" id="KW-0732">Signal</keyword>
<name>A0A9X1VP00_9FLAO</name>
<dbReference type="RefSeq" id="WP_242178704.1">
    <property type="nucleotide sequence ID" value="NZ_JAKQYM010000007.1"/>
</dbReference>
<dbReference type="AlphaFoldDB" id="A0A9X1VP00"/>
<keyword evidence="3" id="KW-1185">Reference proteome</keyword>
<evidence type="ECO:0000313" key="2">
    <source>
        <dbReference type="EMBL" id="MCI2229578.1"/>
    </source>
</evidence>
<evidence type="ECO:0000313" key="3">
    <source>
        <dbReference type="Proteomes" id="UP001139369"/>
    </source>
</evidence>
<reference evidence="2" key="1">
    <citation type="submission" date="2022-02" db="EMBL/GenBank/DDBJ databases">
        <title>Polaribacter sp. MSW13, isolated from seawater.</title>
        <authorList>
            <person name="Kristyanto S."/>
            <person name="Jung J."/>
            <person name="Jeon C.O."/>
        </authorList>
    </citation>
    <scope>NUCLEOTIDE SEQUENCE</scope>
    <source>
        <strain evidence="2">MSW13</strain>
    </source>
</reference>
<organism evidence="2 3">
    <name type="scientific">Polaribacter marinus</name>
    <dbReference type="NCBI Taxonomy" id="2916838"/>
    <lineage>
        <taxon>Bacteria</taxon>
        <taxon>Pseudomonadati</taxon>
        <taxon>Bacteroidota</taxon>
        <taxon>Flavobacteriia</taxon>
        <taxon>Flavobacteriales</taxon>
        <taxon>Flavobacteriaceae</taxon>
    </lineage>
</organism>
<evidence type="ECO:0008006" key="4">
    <source>
        <dbReference type="Google" id="ProtNLM"/>
    </source>
</evidence>
<accession>A0A9X1VP00</accession>
<evidence type="ECO:0000256" key="1">
    <source>
        <dbReference type="SAM" id="SignalP"/>
    </source>
</evidence>
<proteinExistence type="predicted"/>
<comment type="caution">
    <text evidence="2">The sequence shown here is derived from an EMBL/GenBank/DDBJ whole genome shotgun (WGS) entry which is preliminary data.</text>
</comment>
<dbReference type="EMBL" id="JAKQYM010000007">
    <property type="protein sequence ID" value="MCI2229578.1"/>
    <property type="molecule type" value="Genomic_DNA"/>
</dbReference>
<feature type="signal peptide" evidence="1">
    <location>
        <begin position="1"/>
        <end position="22"/>
    </location>
</feature>
<protein>
    <recommendedName>
        <fullName evidence="4">Major capsid protein</fullName>
    </recommendedName>
</protein>
<sequence length="341" mass="37422">MKKLFKIILVVATFGIVAHAFAGGLDSALVTNTLEGAGTTTAFAAVAKKELAERELIKHFRHSGTWLERVPSKNQWVGNDVIKLNEIGADPSVLINNSTYPIAVAQRTDTSTAISLFKYDTTNTKITDDELYGLPYDKPGSVQQQHRETLEERTQEHALHSLAPVENSASTPIISTTGVDDGTGRLRLTSSDLINYKKTLDNLKIPKKGRVLVLCSDHVADLLLEDKALNVQYQNHTTGAIAKNYYGFEIYEDIYSPEYDENLDKIPFASETSGTKASVLFLAQRTAKARGSVKRYMGKAEDNPENRETVVGFRLYFIAIPTSLLGQGAIVSGITPEEDPG</sequence>
<gene>
    <name evidence="2" type="ORF">MC378_10400</name>
</gene>
<dbReference type="Proteomes" id="UP001139369">
    <property type="component" value="Unassembled WGS sequence"/>
</dbReference>
<feature type="chain" id="PRO_5040888360" description="Major capsid protein" evidence="1">
    <location>
        <begin position="23"/>
        <end position="341"/>
    </location>
</feature>